<evidence type="ECO:0000256" key="8">
    <source>
        <dbReference type="SAM" id="Phobius"/>
    </source>
</evidence>
<dbReference type="Proteomes" id="UP000694412">
    <property type="component" value="Chromosome 9"/>
</dbReference>
<evidence type="ECO:0000256" key="5">
    <source>
        <dbReference type="ARBA" id="ARBA00022833"/>
    </source>
</evidence>
<dbReference type="GeneID" id="107318104"/>
<dbReference type="InterPro" id="IPR027377">
    <property type="entry name" value="ZAR1/RTP1-5-like_Znf-3CxxC"/>
</dbReference>
<dbReference type="GO" id="GO:0006612">
    <property type="term" value="P:protein targeting to membrane"/>
    <property type="evidence" value="ECO:0007669"/>
    <property type="project" value="TreeGrafter"/>
</dbReference>
<evidence type="ECO:0000313" key="10">
    <source>
        <dbReference type="Ensembl" id="ENSCJPP00005016565.1"/>
    </source>
</evidence>
<dbReference type="PANTHER" id="PTHR14402">
    <property type="entry name" value="RECEPTOR TRANSPORTING PROTEIN"/>
    <property type="match status" value="1"/>
</dbReference>
<keyword evidence="4" id="KW-0863">Zinc-finger</keyword>
<keyword evidence="5" id="KW-0862">Zinc</keyword>
<keyword evidence="2 8" id="KW-0812">Transmembrane</keyword>
<accession>A0A8C2TS51</accession>
<feature type="domain" description="3CxxC-type" evidence="9">
    <location>
        <begin position="45"/>
        <end position="152"/>
    </location>
</feature>
<keyword evidence="6 8" id="KW-1133">Transmembrane helix</keyword>
<dbReference type="RefSeq" id="XP_015726993.1">
    <property type="nucleotide sequence ID" value="XM_015871507.2"/>
</dbReference>
<reference evidence="10" key="1">
    <citation type="submission" date="2015-11" db="EMBL/GenBank/DDBJ databases">
        <authorList>
            <consortium name="International Coturnix japonica Genome Analysis Consortium"/>
            <person name="Warren W."/>
            <person name="Burt D.W."/>
            <person name="Antin P.B."/>
            <person name="Lanford R."/>
            <person name="Gros J."/>
            <person name="Wilson R.K."/>
        </authorList>
    </citation>
    <scope>NUCLEOTIDE SEQUENCE [LARGE SCALE GENOMIC DNA]</scope>
</reference>
<evidence type="ECO:0000256" key="7">
    <source>
        <dbReference type="ARBA" id="ARBA00023136"/>
    </source>
</evidence>
<dbReference type="Ensembl" id="ENSCJPT00005023272.1">
    <property type="protein sequence ID" value="ENSCJPP00005016565.1"/>
    <property type="gene ID" value="ENSCJPG00005013603.1"/>
</dbReference>
<dbReference type="GO" id="GO:0016020">
    <property type="term" value="C:membrane"/>
    <property type="evidence" value="ECO:0007669"/>
    <property type="project" value="UniProtKB-SubCell"/>
</dbReference>
<keyword evidence="7 8" id="KW-0472">Membrane</keyword>
<sequence>MKTWQEIFAEKAVSMKLMDPWTFQEDNSLQVHRLKPGWTEFLQNHVSGRFQCSQCLYRWSSAKVHILFHVCYGMVLMRIFRQACRQCPDPPLEEPIFSLENIERLLHNLVLKILEDFYNMPMLSADLLEVVVDGCHASGPHDRTHCEGCRLGVCRKPRQAMEPDAGKTKMGVSKAQKTKMDVDKAWKTTMEEDRGWKIKIDVNEAWKTKMAADKARKSKVGRHKAWKPMEDADKAVLITRSPEQVVGGGFPWKRCCCVGLSVLCILAALLFALLYFLLW</sequence>
<reference evidence="10" key="3">
    <citation type="submission" date="2025-09" db="UniProtKB">
        <authorList>
            <consortium name="Ensembl"/>
        </authorList>
    </citation>
    <scope>IDENTIFICATION</scope>
</reference>
<reference evidence="10" key="2">
    <citation type="submission" date="2025-08" db="UniProtKB">
        <authorList>
            <consortium name="Ensembl"/>
        </authorList>
    </citation>
    <scope>IDENTIFICATION</scope>
</reference>
<dbReference type="InterPro" id="IPR026096">
    <property type="entry name" value="R-trans_p"/>
</dbReference>
<evidence type="ECO:0000256" key="3">
    <source>
        <dbReference type="ARBA" id="ARBA00022723"/>
    </source>
</evidence>
<gene>
    <name evidence="10" type="primary">LOC107318104</name>
</gene>
<evidence type="ECO:0000256" key="6">
    <source>
        <dbReference type="ARBA" id="ARBA00022989"/>
    </source>
</evidence>
<organism evidence="10 11">
    <name type="scientific">Coturnix japonica</name>
    <name type="common">Japanese quail</name>
    <name type="synonym">Coturnix coturnix japonica</name>
    <dbReference type="NCBI Taxonomy" id="93934"/>
    <lineage>
        <taxon>Eukaryota</taxon>
        <taxon>Metazoa</taxon>
        <taxon>Chordata</taxon>
        <taxon>Craniata</taxon>
        <taxon>Vertebrata</taxon>
        <taxon>Euteleostomi</taxon>
        <taxon>Archelosauria</taxon>
        <taxon>Archosauria</taxon>
        <taxon>Dinosauria</taxon>
        <taxon>Saurischia</taxon>
        <taxon>Theropoda</taxon>
        <taxon>Coelurosauria</taxon>
        <taxon>Aves</taxon>
        <taxon>Neognathae</taxon>
        <taxon>Galloanserae</taxon>
        <taxon>Galliformes</taxon>
        <taxon>Phasianidae</taxon>
        <taxon>Perdicinae</taxon>
        <taxon>Coturnix</taxon>
    </lineage>
</organism>
<evidence type="ECO:0000256" key="1">
    <source>
        <dbReference type="ARBA" id="ARBA00004167"/>
    </source>
</evidence>
<keyword evidence="11" id="KW-1185">Reference proteome</keyword>
<proteinExistence type="predicted"/>
<dbReference type="KEGG" id="cjo:107318104"/>
<evidence type="ECO:0000259" key="9">
    <source>
        <dbReference type="SMART" id="SM01328"/>
    </source>
</evidence>
<evidence type="ECO:0000256" key="2">
    <source>
        <dbReference type="ARBA" id="ARBA00022692"/>
    </source>
</evidence>
<evidence type="ECO:0000313" key="11">
    <source>
        <dbReference type="Proteomes" id="UP000694412"/>
    </source>
</evidence>
<keyword evidence="3" id="KW-0479">Metal-binding</keyword>
<dbReference type="GO" id="GO:0001580">
    <property type="term" value="P:detection of chemical stimulus involved in sensory perception of bitter taste"/>
    <property type="evidence" value="ECO:0007669"/>
    <property type="project" value="TreeGrafter"/>
</dbReference>
<name>A0A8C2TS51_COTJA</name>
<dbReference type="OrthoDB" id="8121437at2759"/>
<protein>
    <submittedName>
        <fullName evidence="10">Receptor-transporting protein 3-like</fullName>
    </submittedName>
</protein>
<dbReference type="AlphaFoldDB" id="A0A8C2TS51"/>
<dbReference type="GO" id="GO:0008270">
    <property type="term" value="F:zinc ion binding"/>
    <property type="evidence" value="ECO:0007669"/>
    <property type="project" value="UniProtKB-KW"/>
</dbReference>
<feature type="transmembrane region" description="Helical" evidence="8">
    <location>
        <begin position="258"/>
        <end position="278"/>
    </location>
</feature>
<comment type="subcellular location">
    <subcellularLocation>
        <location evidence="1">Membrane</location>
        <topology evidence="1">Single-pass membrane protein</topology>
    </subcellularLocation>
</comment>
<dbReference type="GO" id="GO:0051205">
    <property type="term" value="P:protein insertion into membrane"/>
    <property type="evidence" value="ECO:0007669"/>
    <property type="project" value="TreeGrafter"/>
</dbReference>
<dbReference type="GeneTree" id="ENSGT00940000164175"/>
<dbReference type="GO" id="GO:0031849">
    <property type="term" value="F:olfactory receptor binding"/>
    <property type="evidence" value="ECO:0007669"/>
    <property type="project" value="TreeGrafter"/>
</dbReference>
<dbReference type="Pfam" id="PF13695">
    <property type="entry name" value="Zn_ribbon_3CxxC"/>
    <property type="match status" value="1"/>
</dbReference>
<dbReference type="SMART" id="SM01328">
    <property type="entry name" value="zf-3CxxC"/>
    <property type="match status" value="1"/>
</dbReference>
<dbReference type="PANTHER" id="PTHR14402:SF8">
    <property type="entry name" value="RECEPTOR-TRANSPORTING PROTEIN 4"/>
    <property type="match status" value="1"/>
</dbReference>
<evidence type="ECO:0000256" key="4">
    <source>
        <dbReference type="ARBA" id="ARBA00022771"/>
    </source>
</evidence>